<dbReference type="Proteomes" id="UP001337655">
    <property type="component" value="Unassembled WGS sequence"/>
</dbReference>
<dbReference type="Pfam" id="PF12223">
    <property type="entry name" value="DUF3602"/>
    <property type="match status" value="2"/>
</dbReference>
<gene>
    <name evidence="2" type="ORF">LTR77_003637</name>
</gene>
<sequence length="161" mass="16636">MADEVHSTGRGGAGNIGHDSTVYTDGDIVREGVVGEPGHPGGGDYSSGRGGAGNVVPSPRATPVPEGTAHPPPAVVEAGSTDAIPEPAMRQQHPGYENFHTGRGGGGNVHKDKFGGHTSKREQEEAEERKADADKDKKGGGFMEKAKHAMGMDKKKEGETS</sequence>
<organism evidence="2 3">
    <name type="scientific">Saxophila tyrrhenica</name>
    <dbReference type="NCBI Taxonomy" id="1690608"/>
    <lineage>
        <taxon>Eukaryota</taxon>
        <taxon>Fungi</taxon>
        <taxon>Dikarya</taxon>
        <taxon>Ascomycota</taxon>
        <taxon>Pezizomycotina</taxon>
        <taxon>Dothideomycetes</taxon>
        <taxon>Dothideomycetidae</taxon>
        <taxon>Mycosphaerellales</taxon>
        <taxon>Extremaceae</taxon>
        <taxon>Saxophila</taxon>
    </lineage>
</organism>
<name>A0AAV9PEV6_9PEZI</name>
<keyword evidence="3" id="KW-1185">Reference proteome</keyword>
<dbReference type="AlphaFoldDB" id="A0AAV9PEV6"/>
<evidence type="ECO:0000313" key="2">
    <source>
        <dbReference type="EMBL" id="KAK5172000.1"/>
    </source>
</evidence>
<dbReference type="RefSeq" id="XP_064660844.1">
    <property type="nucleotide sequence ID" value="XM_064800893.1"/>
</dbReference>
<dbReference type="GeneID" id="89924983"/>
<proteinExistence type="predicted"/>
<reference evidence="2 3" key="1">
    <citation type="submission" date="2023-08" db="EMBL/GenBank/DDBJ databases">
        <title>Black Yeasts Isolated from many extreme environments.</title>
        <authorList>
            <person name="Coleine C."/>
            <person name="Stajich J.E."/>
            <person name="Selbmann L."/>
        </authorList>
    </citation>
    <scope>NUCLEOTIDE SEQUENCE [LARGE SCALE GENOMIC DNA]</scope>
    <source>
        <strain evidence="2 3">CCFEE 5935</strain>
    </source>
</reference>
<evidence type="ECO:0000256" key="1">
    <source>
        <dbReference type="SAM" id="MobiDB-lite"/>
    </source>
</evidence>
<dbReference type="EMBL" id="JAVRRT010000005">
    <property type="protein sequence ID" value="KAK5172000.1"/>
    <property type="molecule type" value="Genomic_DNA"/>
</dbReference>
<evidence type="ECO:0000313" key="3">
    <source>
        <dbReference type="Proteomes" id="UP001337655"/>
    </source>
</evidence>
<accession>A0AAV9PEV6</accession>
<dbReference type="PANTHER" id="PTHR34693:SF3">
    <property type="match status" value="1"/>
</dbReference>
<comment type="caution">
    <text evidence="2">The sequence shown here is derived from an EMBL/GenBank/DDBJ whole genome shotgun (WGS) entry which is preliminary data.</text>
</comment>
<feature type="compositionally biased region" description="Basic and acidic residues" evidence="1">
    <location>
        <begin position="109"/>
        <end position="161"/>
    </location>
</feature>
<protein>
    <submittedName>
        <fullName evidence="2">Uncharacterized protein</fullName>
    </submittedName>
</protein>
<dbReference type="PANTHER" id="PTHR34693">
    <property type="entry name" value="PROTEIN PAR32"/>
    <property type="match status" value="1"/>
</dbReference>
<dbReference type="InterPro" id="IPR022024">
    <property type="entry name" value="DUF3602"/>
</dbReference>
<dbReference type="InterPro" id="IPR053203">
    <property type="entry name" value="Cisplatin_resist-associated"/>
</dbReference>
<feature type="compositionally biased region" description="Gly residues" evidence="1">
    <location>
        <begin position="38"/>
        <end position="53"/>
    </location>
</feature>
<feature type="region of interest" description="Disordered" evidence="1">
    <location>
        <begin position="1"/>
        <end position="161"/>
    </location>
</feature>